<dbReference type="GO" id="GO:0019185">
    <property type="term" value="C:snRNA-activating protein complex"/>
    <property type="evidence" value="ECO:0007669"/>
    <property type="project" value="TreeGrafter"/>
</dbReference>
<accession>T1JEV1</accession>
<feature type="compositionally biased region" description="Polar residues" evidence="6">
    <location>
        <begin position="720"/>
        <end position="730"/>
    </location>
</feature>
<dbReference type="CDD" id="cd00167">
    <property type="entry name" value="SANT"/>
    <property type="match status" value="2"/>
</dbReference>
<dbReference type="Proteomes" id="UP000014500">
    <property type="component" value="Unassembled WGS sequence"/>
</dbReference>
<dbReference type="PROSITE" id="PS51294">
    <property type="entry name" value="HTH_MYB"/>
    <property type="match status" value="3"/>
</dbReference>
<protein>
    <recommendedName>
        <fullName evidence="11">snRNA-activating protein complex subunit 4</fullName>
    </recommendedName>
</protein>
<dbReference type="Pfam" id="PF13921">
    <property type="entry name" value="Myb_DNA-bind_6"/>
    <property type="match status" value="2"/>
</dbReference>
<feature type="domain" description="Myb-like" evidence="7">
    <location>
        <begin position="238"/>
        <end position="289"/>
    </location>
</feature>
<comment type="subcellular location">
    <subcellularLocation>
        <location evidence="1">Nucleus</location>
    </subcellularLocation>
</comment>
<evidence type="ECO:0000256" key="5">
    <source>
        <dbReference type="ARBA" id="ARBA00023242"/>
    </source>
</evidence>
<evidence type="ECO:0000256" key="1">
    <source>
        <dbReference type="ARBA" id="ARBA00004123"/>
    </source>
</evidence>
<evidence type="ECO:0000259" key="8">
    <source>
        <dbReference type="PROSITE" id="PS51294"/>
    </source>
</evidence>
<feature type="compositionally biased region" description="Basic residues" evidence="6">
    <location>
        <begin position="696"/>
        <end position="706"/>
    </location>
</feature>
<feature type="domain" description="Myb-like" evidence="7">
    <location>
        <begin position="395"/>
        <end position="445"/>
    </location>
</feature>
<dbReference type="SUPFAM" id="SSF46689">
    <property type="entry name" value="Homeodomain-like"/>
    <property type="match status" value="3"/>
</dbReference>
<dbReference type="OMA" id="LECELMW"/>
<feature type="domain" description="Myb-like" evidence="7">
    <location>
        <begin position="344"/>
        <end position="394"/>
    </location>
</feature>
<evidence type="ECO:0000256" key="3">
    <source>
        <dbReference type="ARBA" id="ARBA00023125"/>
    </source>
</evidence>
<dbReference type="SMART" id="SM00717">
    <property type="entry name" value="SANT"/>
    <property type="match status" value="5"/>
</dbReference>
<dbReference type="HOGENOM" id="CLU_375373_0_0_1"/>
<dbReference type="STRING" id="126957.T1JEV1"/>
<dbReference type="InterPro" id="IPR001005">
    <property type="entry name" value="SANT/Myb"/>
</dbReference>
<sequence>MEETIINTKAIPNMSDTGFEGDFVGAITVEGILAMETSHDKCLLLNKVYQELISHTIERLEIILEENLQQQELIREGNLVKSYQSHLMEAFSSKSSKWLAIFRAPYFRNRGGFVQQPNADTKRKAATEHIDPYIKAPRKWTAEEKGTLRTAVSANASQLLLEPHLIRKQVLDEKKHSVGIEEKIEECKKAMENIKSMDDKCLFSDQAKEYDWLTISNVTFEGLRSPLECELMWKNHVSPHVNTKKWTTEEDEVLERLIKENCNDWDIVTSKLNTKRTALQCFERYKLKFSKELTDRTWTSEDDDTLRLVIEECRVGKYIPWHQVAYYCERTNQEVYKRWKFFLDPSIKHGKWTEEEDTCLVAGILRYGENFAKISTIITGRTNNQIRDRYQNCMRMSITNSPWSLAEDIRLLKLVDSIGPKWCEVVTHFPGRTHQMVLRRYHSLVLYKEKHGIDEICEEERPRTIERETNNKYRDKIYEKVMETLEKVPANKKSDFLDDLMAKFERDMKNCPKKRALPIRMEKTFGLEDKAFVEYFILTSNPVKTGRPFIQKKCEVSESVYNDEICRILQSFDGKINDDKKGPRIKNEYLGENAVKIEFPVYRSSLLAPCTSTLRTLRFFTLIRTRLSSVQDSVKIDPITPAIITAEVDEVEKWRPKYKKRPKKIKKPWVIGANVSRWKRQEEKNVQENSSENGVAKKKPGRKKPVSSKNKTDVKEAVQQEENITENGVTNNRRGRGRPF</sequence>
<dbReference type="InterPro" id="IPR051575">
    <property type="entry name" value="Myb-like_DNA-bd"/>
</dbReference>
<reference evidence="10" key="1">
    <citation type="submission" date="2011-05" db="EMBL/GenBank/DDBJ databases">
        <authorList>
            <person name="Richards S.R."/>
            <person name="Qu J."/>
            <person name="Jiang H."/>
            <person name="Jhangiani S.N."/>
            <person name="Agravi P."/>
            <person name="Goodspeed R."/>
            <person name="Gross S."/>
            <person name="Mandapat C."/>
            <person name="Jackson L."/>
            <person name="Mathew T."/>
            <person name="Pu L."/>
            <person name="Thornton R."/>
            <person name="Saada N."/>
            <person name="Wilczek-Boney K.B."/>
            <person name="Lee S."/>
            <person name="Kovar C."/>
            <person name="Wu Y."/>
            <person name="Scherer S.E."/>
            <person name="Worley K.C."/>
            <person name="Muzny D.M."/>
            <person name="Gibbs R."/>
        </authorList>
    </citation>
    <scope>NUCLEOTIDE SEQUENCE</scope>
    <source>
        <strain evidence="10">Brora</strain>
    </source>
</reference>
<dbReference type="PANTHER" id="PTHR46621">
    <property type="entry name" value="SNRNA-ACTIVATING PROTEIN COMPLEX SUBUNIT 4"/>
    <property type="match status" value="1"/>
</dbReference>
<dbReference type="PANTHER" id="PTHR46621:SF1">
    <property type="entry name" value="SNRNA-ACTIVATING PROTEIN COMPLEX SUBUNIT 4"/>
    <property type="match status" value="1"/>
</dbReference>
<evidence type="ECO:0000313" key="10">
    <source>
        <dbReference type="Proteomes" id="UP000014500"/>
    </source>
</evidence>
<dbReference type="InterPro" id="IPR009057">
    <property type="entry name" value="Homeodomain-like_sf"/>
</dbReference>
<dbReference type="GO" id="GO:0042795">
    <property type="term" value="P:snRNA transcription by RNA polymerase II"/>
    <property type="evidence" value="ECO:0007669"/>
    <property type="project" value="TreeGrafter"/>
</dbReference>
<name>T1JEV1_STRMM</name>
<dbReference type="eggNOG" id="KOG0049">
    <property type="taxonomic scope" value="Eukaryota"/>
</dbReference>
<evidence type="ECO:0000256" key="6">
    <source>
        <dbReference type="SAM" id="MobiDB-lite"/>
    </source>
</evidence>
<dbReference type="GO" id="GO:0001006">
    <property type="term" value="F:RNA polymerase III type 3 promoter sequence-specific DNA binding"/>
    <property type="evidence" value="ECO:0007669"/>
    <property type="project" value="TreeGrafter"/>
</dbReference>
<keyword evidence="3" id="KW-0238">DNA-binding</keyword>
<dbReference type="GO" id="GO:0005634">
    <property type="term" value="C:nucleus"/>
    <property type="evidence" value="ECO:0007669"/>
    <property type="project" value="UniProtKB-SubCell"/>
</dbReference>
<organism evidence="9 10">
    <name type="scientific">Strigamia maritima</name>
    <name type="common">European centipede</name>
    <name type="synonym">Geophilus maritimus</name>
    <dbReference type="NCBI Taxonomy" id="126957"/>
    <lineage>
        <taxon>Eukaryota</taxon>
        <taxon>Metazoa</taxon>
        <taxon>Ecdysozoa</taxon>
        <taxon>Arthropoda</taxon>
        <taxon>Myriapoda</taxon>
        <taxon>Chilopoda</taxon>
        <taxon>Pleurostigmophora</taxon>
        <taxon>Geophilomorpha</taxon>
        <taxon>Linotaeniidae</taxon>
        <taxon>Strigamia</taxon>
    </lineage>
</organism>
<feature type="region of interest" description="Disordered" evidence="6">
    <location>
        <begin position="680"/>
        <end position="740"/>
    </location>
</feature>
<keyword evidence="5" id="KW-0539">Nucleus</keyword>
<proteinExistence type="predicted"/>
<evidence type="ECO:0000259" key="7">
    <source>
        <dbReference type="PROSITE" id="PS50090"/>
    </source>
</evidence>
<feature type="domain" description="HTH myb-type" evidence="8">
    <location>
        <begin position="238"/>
        <end position="293"/>
    </location>
</feature>
<dbReference type="EnsemblMetazoa" id="SMAR012354-RA">
    <property type="protein sequence ID" value="SMAR012354-PA"/>
    <property type="gene ID" value="SMAR012354"/>
</dbReference>
<dbReference type="EMBL" id="JH432130">
    <property type="status" value="NOT_ANNOTATED_CDS"/>
    <property type="molecule type" value="Genomic_DNA"/>
</dbReference>
<keyword evidence="10" id="KW-1185">Reference proteome</keyword>
<evidence type="ECO:0000256" key="2">
    <source>
        <dbReference type="ARBA" id="ARBA00023015"/>
    </source>
</evidence>
<feature type="domain" description="Myb-like" evidence="7">
    <location>
        <begin position="290"/>
        <end position="343"/>
    </location>
</feature>
<dbReference type="InterPro" id="IPR017930">
    <property type="entry name" value="Myb_dom"/>
</dbReference>
<dbReference type="PROSITE" id="PS50090">
    <property type="entry name" value="MYB_LIKE"/>
    <property type="match status" value="4"/>
</dbReference>
<evidence type="ECO:0000256" key="4">
    <source>
        <dbReference type="ARBA" id="ARBA00023163"/>
    </source>
</evidence>
<keyword evidence="4" id="KW-0804">Transcription</keyword>
<reference evidence="9" key="2">
    <citation type="submission" date="2015-02" db="UniProtKB">
        <authorList>
            <consortium name="EnsemblMetazoa"/>
        </authorList>
    </citation>
    <scope>IDENTIFICATION</scope>
</reference>
<feature type="domain" description="HTH myb-type" evidence="8">
    <location>
        <begin position="402"/>
        <end position="449"/>
    </location>
</feature>
<evidence type="ECO:0008006" key="11">
    <source>
        <dbReference type="Google" id="ProtNLM"/>
    </source>
</evidence>
<dbReference type="CDD" id="cd11660">
    <property type="entry name" value="SANT_TRF"/>
    <property type="match status" value="1"/>
</dbReference>
<keyword evidence="2" id="KW-0805">Transcription regulation</keyword>
<dbReference type="Gene3D" id="1.10.10.60">
    <property type="entry name" value="Homeodomain-like"/>
    <property type="match status" value="4"/>
</dbReference>
<evidence type="ECO:0000313" key="9">
    <source>
        <dbReference type="EnsemblMetazoa" id="SMAR012354-PA"/>
    </source>
</evidence>
<dbReference type="GO" id="GO:0000978">
    <property type="term" value="F:RNA polymerase II cis-regulatory region sequence-specific DNA binding"/>
    <property type="evidence" value="ECO:0007669"/>
    <property type="project" value="TreeGrafter"/>
</dbReference>
<dbReference type="GO" id="GO:0042796">
    <property type="term" value="P:snRNA transcription by RNA polymerase III"/>
    <property type="evidence" value="ECO:0007669"/>
    <property type="project" value="TreeGrafter"/>
</dbReference>
<dbReference type="AlphaFoldDB" id="T1JEV1"/>
<dbReference type="PhylomeDB" id="T1JEV1"/>
<feature type="domain" description="HTH myb-type" evidence="8">
    <location>
        <begin position="344"/>
        <end position="398"/>
    </location>
</feature>